<evidence type="ECO:0000256" key="6">
    <source>
        <dbReference type="ARBA" id="ARBA00023125"/>
    </source>
</evidence>
<keyword evidence="6" id="KW-0238">DNA-binding</keyword>
<evidence type="ECO:0000256" key="5">
    <source>
        <dbReference type="ARBA" id="ARBA00022971"/>
    </source>
</evidence>
<evidence type="ECO:0000256" key="3">
    <source>
        <dbReference type="ARBA" id="ARBA00020541"/>
    </source>
</evidence>
<dbReference type="InterPro" id="IPR008876">
    <property type="entry name" value="TraY"/>
</dbReference>
<dbReference type="GO" id="GO:0003677">
    <property type="term" value="F:DNA binding"/>
    <property type="evidence" value="ECO:0007669"/>
    <property type="project" value="UniProtKB-KW"/>
</dbReference>
<protein>
    <recommendedName>
        <fullName evidence="3">Relaxosome protein TraY</fullName>
    </recommendedName>
</protein>
<evidence type="ECO:0000256" key="4">
    <source>
        <dbReference type="ARBA" id="ARBA00022490"/>
    </source>
</evidence>
<keyword evidence="5" id="KW-0184">Conjugation</keyword>
<proteinExistence type="inferred from homology"/>
<evidence type="ECO:0000256" key="2">
    <source>
        <dbReference type="ARBA" id="ARBA00007183"/>
    </source>
</evidence>
<dbReference type="RefSeq" id="WP_107246514.1">
    <property type="nucleotide sequence ID" value="NZ_PYMJ01000060.1"/>
</dbReference>
<gene>
    <name evidence="7" type="ORF">C9J12_28395</name>
</gene>
<accession>A0A2T3J6A6</accession>
<dbReference type="AlphaFoldDB" id="A0A2T3J6A6"/>
<comment type="similarity">
    <text evidence="2">Belongs to the TraY family.</text>
</comment>
<evidence type="ECO:0000313" key="8">
    <source>
        <dbReference type="Proteomes" id="UP000240987"/>
    </source>
</evidence>
<sequence length="60" mass="7042">MTQKKYISVNVLMDVKCSNMLTRSAKKNMRCKRHEAAARLKDHLLRFGGEWTEKTTTEKQ</sequence>
<reference evidence="7 8" key="1">
    <citation type="submission" date="2018-01" db="EMBL/GenBank/DDBJ databases">
        <title>Whole genome sequencing of Histamine producing bacteria.</title>
        <authorList>
            <person name="Butler K."/>
        </authorList>
    </citation>
    <scope>NUCLEOTIDE SEQUENCE [LARGE SCALE GENOMIC DNA]</scope>
    <source>
        <strain evidence="7 8">JCM 12947</strain>
    </source>
</reference>
<comment type="caution">
    <text evidence="7">The sequence shown here is derived from an EMBL/GenBank/DDBJ whole genome shotgun (WGS) entry which is preliminary data.</text>
</comment>
<evidence type="ECO:0000256" key="1">
    <source>
        <dbReference type="ARBA" id="ARBA00004496"/>
    </source>
</evidence>
<dbReference type="GO" id="GO:0005737">
    <property type="term" value="C:cytoplasm"/>
    <property type="evidence" value="ECO:0007669"/>
    <property type="project" value="UniProtKB-SubCell"/>
</dbReference>
<dbReference type="EMBL" id="PYMJ01000060">
    <property type="protein sequence ID" value="PSU43032.1"/>
    <property type="molecule type" value="Genomic_DNA"/>
</dbReference>
<dbReference type="Pfam" id="PF05509">
    <property type="entry name" value="TraY"/>
    <property type="match status" value="1"/>
</dbReference>
<keyword evidence="4" id="KW-0963">Cytoplasm</keyword>
<name>A0A2T3J6A6_9GAMM</name>
<dbReference type="OrthoDB" id="5905316at2"/>
<organism evidence="7 8">
    <name type="scientific">Photobacterium frigidiphilum</name>
    <dbReference type="NCBI Taxonomy" id="264736"/>
    <lineage>
        <taxon>Bacteria</taxon>
        <taxon>Pseudomonadati</taxon>
        <taxon>Pseudomonadota</taxon>
        <taxon>Gammaproteobacteria</taxon>
        <taxon>Vibrionales</taxon>
        <taxon>Vibrionaceae</taxon>
        <taxon>Photobacterium</taxon>
    </lineage>
</organism>
<dbReference type="Proteomes" id="UP000240987">
    <property type="component" value="Unassembled WGS sequence"/>
</dbReference>
<keyword evidence="8" id="KW-1185">Reference proteome</keyword>
<comment type="subcellular location">
    <subcellularLocation>
        <location evidence="1">Cytoplasm</location>
    </subcellularLocation>
</comment>
<evidence type="ECO:0000313" key="7">
    <source>
        <dbReference type="EMBL" id="PSU43032.1"/>
    </source>
</evidence>